<evidence type="ECO:0000313" key="1">
    <source>
        <dbReference type="EMBL" id="OAH50394.1"/>
    </source>
</evidence>
<sequence length="163" mass="17020">MQEGVVRSVGILLEDVRSSLHDGSFDSLGAFVEENGIPLGEASADRGVGLPWLLAAGAGAAEVQSTFAEFGPTGVRDPVVLGVESAGTHGTVRLFVRMGTTDSVGFGRHLFVYHACVDLAIDVEFAAAIAVRTECTELPPALTMHSNDLPRGAAEVGRMWPAS</sequence>
<dbReference type="EMBL" id="LSTV01000002">
    <property type="protein sequence ID" value="OAH50394.1"/>
    <property type="molecule type" value="Genomic_DNA"/>
</dbReference>
<reference evidence="1 2" key="1">
    <citation type="submission" date="2016-02" db="EMBL/GenBank/DDBJ databases">
        <authorList>
            <person name="Wen L."/>
            <person name="He K."/>
            <person name="Yang H."/>
        </authorList>
    </citation>
    <scope>NUCLEOTIDE SEQUENCE [LARGE SCALE GENOMIC DNA]</scope>
    <source>
        <strain evidence="1 2">CD11_3</strain>
    </source>
</reference>
<dbReference type="Proteomes" id="UP000076998">
    <property type="component" value="Unassembled WGS sequence"/>
</dbReference>
<dbReference type="AlphaFoldDB" id="A0A177KB75"/>
<name>A0A177KB75_9MICO</name>
<evidence type="ECO:0000313" key="2">
    <source>
        <dbReference type="Proteomes" id="UP000076998"/>
    </source>
</evidence>
<accession>A0A177KB75</accession>
<proteinExistence type="predicted"/>
<comment type="caution">
    <text evidence="1">The sequence shown here is derived from an EMBL/GenBank/DDBJ whole genome shotgun (WGS) entry which is preliminary data.</text>
</comment>
<gene>
    <name evidence="1" type="ORF">AYL44_08015</name>
</gene>
<protein>
    <submittedName>
        <fullName evidence="1">Uncharacterized protein</fullName>
    </submittedName>
</protein>
<organism evidence="1 2">
    <name type="scientific">Microbacterium oleivorans</name>
    <dbReference type="NCBI Taxonomy" id="273677"/>
    <lineage>
        <taxon>Bacteria</taxon>
        <taxon>Bacillati</taxon>
        <taxon>Actinomycetota</taxon>
        <taxon>Actinomycetes</taxon>
        <taxon>Micrococcales</taxon>
        <taxon>Microbacteriaceae</taxon>
        <taxon>Microbacterium</taxon>
    </lineage>
</organism>